<evidence type="ECO:0000313" key="2">
    <source>
        <dbReference type="Proteomes" id="UP000237350"/>
    </source>
</evidence>
<comment type="caution">
    <text evidence="1">The sequence shown here is derived from an EMBL/GenBank/DDBJ whole genome shotgun (WGS) entry which is preliminary data.</text>
</comment>
<evidence type="ECO:0000313" key="1">
    <source>
        <dbReference type="EMBL" id="POR02245.1"/>
    </source>
</evidence>
<dbReference type="InterPro" id="IPR009377">
    <property type="entry name" value="EutA"/>
</dbReference>
<dbReference type="EMBL" id="LPWH01000062">
    <property type="protein sequence ID" value="POR02245.1"/>
    <property type="molecule type" value="Genomic_DNA"/>
</dbReference>
<sequence length="476" mass="50639">MLSVGVDVGTTTTQVVFSQLELQNVARPGQIPRIEVSARSVLYTSDISFTPLVSPEEIDSDALVAIVEEEYRRAGMTPEMVETGAVIITGEIARTRNADVMLDALSDFAGDFVVTVAGPNVEAQIAGRGSGAAAYSSEHYTQVTNIDIGGGTSNAAVFKMGRNVSASAMAVGGRQVILEGTSGIVRRIAGPGRAIVKAFDIPLEEGYHAELPALETFCDRMADLVADLAQGILPDLGDAVQLSPPLTGGEESSVLFLSGGVARYFYDPLEISSIADVAIHGDVGPLFARSLRLNPRIRAMKVIPPGETLRATVLGAASQTITLSGSTIWTDRDILPLRNLAVIYPRLEVADLDDPRRLAAAAEGALRRWDQHTREVGFALALDLPLEMNYRRLSAVAEGLGQFYDQAVSGGAPLVLVLQRDFAQSLGQTIKAVRGDIPVISIDQVGLGEGDFIDIGEPVLEGRVVPLSIKTLVFYQ</sequence>
<name>A0A2S4JRU0_9SPIO</name>
<dbReference type="OrthoDB" id="1542at2"/>
<dbReference type="Proteomes" id="UP000237350">
    <property type="component" value="Unassembled WGS sequence"/>
</dbReference>
<proteinExistence type="predicted"/>
<dbReference type="PANTHER" id="PTHR32432">
    <property type="entry name" value="CELL DIVISION PROTEIN FTSA-RELATED"/>
    <property type="match status" value="1"/>
</dbReference>
<keyword evidence="2" id="KW-1185">Reference proteome</keyword>
<dbReference type="SUPFAM" id="SSF53067">
    <property type="entry name" value="Actin-like ATPase domain"/>
    <property type="match status" value="1"/>
</dbReference>
<dbReference type="Pfam" id="PF06277">
    <property type="entry name" value="EutA"/>
    <property type="match status" value="1"/>
</dbReference>
<accession>A0A2S4JRU0</accession>
<gene>
    <name evidence="1" type="ORF">AU468_06550</name>
</gene>
<dbReference type="PIRSF" id="PIRSF012293">
    <property type="entry name" value="EutA"/>
    <property type="match status" value="1"/>
</dbReference>
<reference evidence="2" key="1">
    <citation type="submission" date="2015-12" db="EMBL/GenBank/DDBJ databases">
        <authorList>
            <person name="Lodha T.D."/>
            <person name="Chintalapati S."/>
            <person name="Chintalapati V.R."/>
            <person name="Sravanthi T."/>
        </authorList>
    </citation>
    <scope>NUCLEOTIDE SEQUENCE [LARGE SCALE GENOMIC DNA]</scope>
    <source>
        <strain evidence="2">JC133</strain>
    </source>
</reference>
<dbReference type="PANTHER" id="PTHR32432:SF13">
    <property type="entry name" value="ETHANOLAMINE AMMONIA-LYASE REACTIVASE EUTA"/>
    <property type="match status" value="1"/>
</dbReference>
<organism evidence="1 2">
    <name type="scientific">Alkalispirochaeta sphaeroplastigenens</name>
    <dbReference type="NCBI Taxonomy" id="1187066"/>
    <lineage>
        <taxon>Bacteria</taxon>
        <taxon>Pseudomonadati</taxon>
        <taxon>Spirochaetota</taxon>
        <taxon>Spirochaetia</taxon>
        <taxon>Spirochaetales</taxon>
        <taxon>Spirochaetaceae</taxon>
        <taxon>Alkalispirochaeta</taxon>
    </lineage>
</organism>
<dbReference type="InterPro" id="IPR050696">
    <property type="entry name" value="FtsA/MreB"/>
</dbReference>
<protein>
    <submittedName>
        <fullName evidence="1">Ethanolamine utilization protein EutA</fullName>
    </submittedName>
</protein>
<dbReference type="AlphaFoldDB" id="A0A2S4JRU0"/>
<dbReference type="InterPro" id="IPR043129">
    <property type="entry name" value="ATPase_NBD"/>
</dbReference>